<dbReference type="InterPro" id="IPR000888">
    <property type="entry name" value="RmlC-like"/>
</dbReference>
<evidence type="ECO:0000256" key="3">
    <source>
        <dbReference type="ARBA" id="ARBA00012098"/>
    </source>
</evidence>
<dbReference type="SUPFAM" id="SSF51182">
    <property type="entry name" value="RmlC-like cupins"/>
    <property type="match status" value="1"/>
</dbReference>
<evidence type="ECO:0000256" key="1">
    <source>
        <dbReference type="ARBA" id="ARBA00001298"/>
    </source>
</evidence>
<dbReference type="NCBIfam" id="TIGR01221">
    <property type="entry name" value="rmlC"/>
    <property type="match status" value="1"/>
</dbReference>
<dbReference type="STRING" id="1076937.SAMN04488120_10441"/>
<accession>A0A1I2IKF7</accession>
<feature type="active site" description="Proton donor" evidence="5">
    <location>
        <position position="130"/>
    </location>
</feature>
<feature type="active site" description="Proton acceptor" evidence="5">
    <location>
        <position position="61"/>
    </location>
</feature>
<keyword evidence="7" id="KW-0413">Isomerase</keyword>
<dbReference type="GO" id="GO:0005829">
    <property type="term" value="C:cytosol"/>
    <property type="evidence" value="ECO:0007669"/>
    <property type="project" value="TreeGrafter"/>
</dbReference>
<dbReference type="OrthoDB" id="9800680at2"/>
<dbReference type="GO" id="GO:0019305">
    <property type="term" value="P:dTDP-rhamnose biosynthetic process"/>
    <property type="evidence" value="ECO:0007669"/>
    <property type="project" value="UniProtKB-UniRule"/>
</dbReference>
<dbReference type="Pfam" id="PF00908">
    <property type="entry name" value="dTDP_sugar_isom"/>
    <property type="match status" value="1"/>
</dbReference>
<evidence type="ECO:0000256" key="6">
    <source>
        <dbReference type="PIRSR" id="PIRSR600888-3"/>
    </source>
</evidence>
<dbReference type="InterPro" id="IPR011051">
    <property type="entry name" value="RmlC_Cupin_sf"/>
</dbReference>
<organism evidence="8 9">
    <name type="scientific">Fontimonas thermophila</name>
    <dbReference type="NCBI Taxonomy" id="1076937"/>
    <lineage>
        <taxon>Bacteria</taxon>
        <taxon>Pseudomonadati</taxon>
        <taxon>Pseudomonadota</taxon>
        <taxon>Gammaproteobacteria</taxon>
        <taxon>Nevskiales</taxon>
        <taxon>Nevskiaceae</taxon>
        <taxon>Fontimonas</taxon>
    </lineage>
</organism>
<reference evidence="8 9" key="1">
    <citation type="submission" date="2016-10" db="EMBL/GenBank/DDBJ databases">
        <authorList>
            <person name="de Groot N.N."/>
        </authorList>
    </citation>
    <scope>NUCLEOTIDE SEQUENCE [LARGE SCALE GENOMIC DNA]</scope>
    <source>
        <strain evidence="8 9">DSM 23609</strain>
    </source>
</reference>
<evidence type="ECO:0000256" key="2">
    <source>
        <dbReference type="ARBA" id="ARBA00001997"/>
    </source>
</evidence>
<protein>
    <recommendedName>
        <fullName evidence="4 7">dTDP-4-dehydrorhamnose 3,5-epimerase</fullName>
        <ecNumber evidence="3 7">5.1.3.13</ecNumber>
    </recommendedName>
    <alternativeName>
        <fullName evidence="7">Thymidine diphospho-4-keto-rhamnose 3,5-epimerase</fullName>
    </alternativeName>
</protein>
<dbReference type="CDD" id="cd00438">
    <property type="entry name" value="cupin_RmlC"/>
    <property type="match status" value="1"/>
</dbReference>
<evidence type="ECO:0000256" key="7">
    <source>
        <dbReference type="RuleBase" id="RU364069"/>
    </source>
</evidence>
<dbReference type="PANTHER" id="PTHR21047">
    <property type="entry name" value="DTDP-6-DEOXY-D-GLUCOSE-3,5 EPIMERASE"/>
    <property type="match status" value="1"/>
</dbReference>
<dbReference type="UniPathway" id="UPA00124"/>
<comment type="catalytic activity">
    <reaction evidence="1 7">
        <text>dTDP-4-dehydro-6-deoxy-alpha-D-glucose = dTDP-4-dehydro-beta-L-rhamnose</text>
        <dbReference type="Rhea" id="RHEA:16969"/>
        <dbReference type="ChEBI" id="CHEBI:57649"/>
        <dbReference type="ChEBI" id="CHEBI:62830"/>
        <dbReference type="EC" id="5.1.3.13"/>
    </reaction>
</comment>
<comment type="pathway">
    <text evidence="7">Carbohydrate biosynthesis; dTDP-L-rhamnose biosynthesis.</text>
</comment>
<dbReference type="GO" id="GO:0008830">
    <property type="term" value="F:dTDP-4-dehydrorhamnose 3,5-epimerase activity"/>
    <property type="evidence" value="ECO:0007669"/>
    <property type="project" value="UniProtKB-UniRule"/>
</dbReference>
<dbReference type="Gene3D" id="2.60.120.10">
    <property type="entry name" value="Jelly Rolls"/>
    <property type="match status" value="1"/>
</dbReference>
<dbReference type="GO" id="GO:0000271">
    <property type="term" value="P:polysaccharide biosynthetic process"/>
    <property type="evidence" value="ECO:0007669"/>
    <property type="project" value="TreeGrafter"/>
</dbReference>
<name>A0A1I2IKF7_9GAMM</name>
<dbReference type="InterPro" id="IPR014710">
    <property type="entry name" value="RmlC-like_jellyroll"/>
</dbReference>
<evidence type="ECO:0000313" key="9">
    <source>
        <dbReference type="Proteomes" id="UP000199771"/>
    </source>
</evidence>
<dbReference type="Proteomes" id="UP000199771">
    <property type="component" value="Unassembled WGS sequence"/>
</dbReference>
<dbReference type="PANTHER" id="PTHR21047:SF2">
    <property type="entry name" value="THYMIDINE DIPHOSPHO-4-KETO-RHAMNOSE 3,5-EPIMERASE"/>
    <property type="match status" value="1"/>
</dbReference>
<comment type="function">
    <text evidence="2 7">Catalyzes the epimerization of the C3' and C5'positions of dTDP-6-deoxy-D-xylo-4-hexulose, forming dTDP-6-deoxy-L-lyxo-4-hexulose.</text>
</comment>
<evidence type="ECO:0000313" key="8">
    <source>
        <dbReference type="EMBL" id="SFF42744.1"/>
    </source>
</evidence>
<gene>
    <name evidence="8" type="ORF">SAMN04488120_10441</name>
</gene>
<feature type="site" description="Participates in a stacking interaction with the thymidine ring of dTDP-4-oxo-6-deoxyglucose" evidence="6">
    <location>
        <position position="136"/>
    </location>
</feature>
<comment type="subunit">
    <text evidence="7">Homodimer.</text>
</comment>
<evidence type="ECO:0000256" key="5">
    <source>
        <dbReference type="PIRSR" id="PIRSR600888-1"/>
    </source>
</evidence>
<comment type="similarity">
    <text evidence="7">Belongs to the dTDP-4-dehydrorhamnose 3,5-epimerase family.</text>
</comment>
<dbReference type="AlphaFoldDB" id="A0A1I2IKF7"/>
<sequence>MNIIQTPLPGVVLFEPRVFADERGFFVETFRETWLAEAGHHVRFVQDNHSRSRRGVLRGLHYQLNEPQGKLVRVARGRVFDVAVDIRHGSPHFGRWHGVILDDVHHRMVYIPPGFAHGFLVLSDEADFVYKCTAYYDAPSDRGIAWDDPDLAIDWPLADLTPQVSAKDAHHPRLCRVSPDQLPVYVR</sequence>
<evidence type="ECO:0000256" key="4">
    <source>
        <dbReference type="ARBA" id="ARBA00019595"/>
    </source>
</evidence>
<dbReference type="EMBL" id="FOOC01000004">
    <property type="protein sequence ID" value="SFF42744.1"/>
    <property type="molecule type" value="Genomic_DNA"/>
</dbReference>
<keyword evidence="9" id="KW-1185">Reference proteome</keyword>
<dbReference type="EC" id="5.1.3.13" evidence="3 7"/>
<proteinExistence type="inferred from homology"/>
<dbReference type="RefSeq" id="WP_091532558.1">
    <property type="nucleotide sequence ID" value="NZ_FOOC01000004.1"/>
</dbReference>